<proteinExistence type="predicted"/>
<dbReference type="Pfam" id="PF05699">
    <property type="entry name" value="Dimer_Tnp_hAT"/>
    <property type="match status" value="1"/>
</dbReference>
<reference evidence="2 3" key="1">
    <citation type="submission" date="2024-01" db="EMBL/GenBank/DDBJ databases">
        <title>A telomere-to-telomere, gap-free genome of sweet tea (Lithocarpus litseifolius).</title>
        <authorList>
            <person name="Zhou J."/>
        </authorList>
    </citation>
    <scope>NUCLEOTIDE SEQUENCE [LARGE SCALE GENOMIC DNA]</scope>
    <source>
        <strain evidence="2">Zhou-2022a</strain>
        <tissue evidence="2">Leaf</tissue>
    </source>
</reference>
<evidence type="ECO:0000259" key="1">
    <source>
        <dbReference type="Pfam" id="PF05699"/>
    </source>
</evidence>
<protein>
    <recommendedName>
        <fullName evidence="1">HAT C-terminal dimerisation domain-containing protein</fullName>
    </recommendedName>
</protein>
<dbReference type="InterPro" id="IPR008906">
    <property type="entry name" value="HATC_C_dom"/>
</dbReference>
<dbReference type="InterPro" id="IPR012337">
    <property type="entry name" value="RNaseH-like_sf"/>
</dbReference>
<dbReference type="AlphaFoldDB" id="A0AAW2BVA1"/>
<sequence length="81" mass="8979">MARDILSIPITIVASESVFSTGGRILDKFHSSLLPQTAEALLCARDWLYGVPTIHDFEEESLIEDFGNLCLSQSTSYVDED</sequence>
<dbReference type="PANTHER" id="PTHR23272">
    <property type="entry name" value="BED FINGER-RELATED"/>
    <property type="match status" value="1"/>
</dbReference>
<dbReference type="Proteomes" id="UP001459277">
    <property type="component" value="Unassembled WGS sequence"/>
</dbReference>
<feature type="domain" description="HAT C-terminal dimerisation" evidence="1">
    <location>
        <begin position="1"/>
        <end position="48"/>
    </location>
</feature>
<dbReference type="PANTHER" id="PTHR23272:SF166">
    <property type="entry name" value="ZINC FINGER BED DOMAIN-CONTAINING PROTEIN RICESLEEPER 2-LIKE ISOFORM X1"/>
    <property type="match status" value="1"/>
</dbReference>
<name>A0AAW2BVA1_9ROSI</name>
<dbReference type="GO" id="GO:0046983">
    <property type="term" value="F:protein dimerization activity"/>
    <property type="evidence" value="ECO:0007669"/>
    <property type="project" value="InterPro"/>
</dbReference>
<dbReference type="EMBL" id="JAZDWU010000010">
    <property type="protein sequence ID" value="KAK9989182.1"/>
    <property type="molecule type" value="Genomic_DNA"/>
</dbReference>
<accession>A0AAW2BVA1</accession>
<gene>
    <name evidence="2" type="ORF">SO802_029421</name>
</gene>
<dbReference type="SUPFAM" id="SSF53098">
    <property type="entry name" value="Ribonuclease H-like"/>
    <property type="match status" value="1"/>
</dbReference>
<keyword evidence="3" id="KW-1185">Reference proteome</keyword>
<comment type="caution">
    <text evidence="2">The sequence shown here is derived from an EMBL/GenBank/DDBJ whole genome shotgun (WGS) entry which is preliminary data.</text>
</comment>
<organism evidence="2 3">
    <name type="scientific">Lithocarpus litseifolius</name>
    <dbReference type="NCBI Taxonomy" id="425828"/>
    <lineage>
        <taxon>Eukaryota</taxon>
        <taxon>Viridiplantae</taxon>
        <taxon>Streptophyta</taxon>
        <taxon>Embryophyta</taxon>
        <taxon>Tracheophyta</taxon>
        <taxon>Spermatophyta</taxon>
        <taxon>Magnoliopsida</taxon>
        <taxon>eudicotyledons</taxon>
        <taxon>Gunneridae</taxon>
        <taxon>Pentapetalae</taxon>
        <taxon>rosids</taxon>
        <taxon>fabids</taxon>
        <taxon>Fagales</taxon>
        <taxon>Fagaceae</taxon>
        <taxon>Lithocarpus</taxon>
    </lineage>
</organism>
<evidence type="ECO:0000313" key="2">
    <source>
        <dbReference type="EMBL" id="KAK9989182.1"/>
    </source>
</evidence>
<evidence type="ECO:0000313" key="3">
    <source>
        <dbReference type="Proteomes" id="UP001459277"/>
    </source>
</evidence>